<dbReference type="InterPro" id="IPR000961">
    <property type="entry name" value="AGC-kinase_C"/>
</dbReference>
<dbReference type="PROSITE" id="PS00107">
    <property type="entry name" value="PROTEIN_KINASE_ATP"/>
    <property type="match status" value="1"/>
</dbReference>
<keyword evidence="6 7" id="KW-0067">ATP-binding</keyword>
<evidence type="ECO:0000256" key="2">
    <source>
        <dbReference type="ARBA" id="ARBA00022553"/>
    </source>
</evidence>
<dbReference type="SMART" id="SM00220">
    <property type="entry name" value="S_TKc"/>
    <property type="match status" value="1"/>
</dbReference>
<protein>
    <submittedName>
        <fullName evidence="12">Serine/threonine-protein kinase N1-like</fullName>
    </submittedName>
</protein>
<dbReference type="InterPro" id="IPR008271">
    <property type="entry name" value="Ser/Thr_kinase_AS"/>
</dbReference>
<proteinExistence type="predicted"/>
<keyword evidence="11" id="KW-1185">Reference proteome</keyword>
<feature type="binding site" evidence="7">
    <location>
        <position position="277"/>
    </location>
    <ligand>
        <name>ATP</name>
        <dbReference type="ChEBI" id="CHEBI:30616"/>
    </ligand>
</feature>
<evidence type="ECO:0000256" key="7">
    <source>
        <dbReference type="PROSITE-ProRule" id="PRU10141"/>
    </source>
</evidence>
<feature type="region of interest" description="Disordered" evidence="8">
    <location>
        <begin position="93"/>
        <end position="127"/>
    </location>
</feature>
<feature type="region of interest" description="Disordered" evidence="8">
    <location>
        <begin position="189"/>
        <end position="212"/>
    </location>
</feature>
<dbReference type="PROSITE" id="PS00108">
    <property type="entry name" value="PROTEIN_KINASE_ST"/>
    <property type="match status" value="1"/>
</dbReference>
<dbReference type="Xenbase" id="XB-GENE-29093447">
    <property type="gene designation" value="LOC116407843"/>
</dbReference>
<feature type="compositionally biased region" description="Basic and acidic residues" evidence="8">
    <location>
        <begin position="189"/>
        <end position="205"/>
    </location>
</feature>
<dbReference type="AGR" id="Xenbase:XB-GENE-29093447"/>
<dbReference type="FunFam" id="3.30.200.20:FF:000474">
    <property type="entry name" value="Serine/threonine-protein kinase N2-like"/>
    <property type="match status" value="1"/>
</dbReference>
<dbReference type="Proteomes" id="UP000008143">
    <property type="component" value="Chromosome 9"/>
</dbReference>
<feature type="region of interest" description="Disordered" evidence="8">
    <location>
        <begin position="524"/>
        <end position="549"/>
    </location>
</feature>
<feature type="domain" description="Protein kinase" evidence="9">
    <location>
        <begin position="248"/>
        <end position="506"/>
    </location>
</feature>
<dbReference type="Gene3D" id="1.10.510.10">
    <property type="entry name" value="Transferase(Phosphotransferase) domain 1"/>
    <property type="match status" value="1"/>
</dbReference>
<keyword evidence="3" id="KW-0808">Transferase</keyword>
<dbReference type="KEGG" id="xtr:116407843"/>
<dbReference type="InterPro" id="IPR000719">
    <property type="entry name" value="Prot_kinase_dom"/>
</dbReference>
<dbReference type="PROSITE" id="PS50011">
    <property type="entry name" value="PROTEIN_KINASE_DOM"/>
    <property type="match status" value="1"/>
</dbReference>
<feature type="compositionally biased region" description="Basic and acidic residues" evidence="8">
    <location>
        <begin position="525"/>
        <end position="534"/>
    </location>
</feature>
<organism evidence="11 12">
    <name type="scientific">Xenopus tropicalis</name>
    <name type="common">Western clawed frog</name>
    <name type="synonym">Silurana tropicalis</name>
    <dbReference type="NCBI Taxonomy" id="8364"/>
    <lineage>
        <taxon>Eukaryota</taxon>
        <taxon>Metazoa</taxon>
        <taxon>Chordata</taxon>
        <taxon>Craniata</taxon>
        <taxon>Vertebrata</taxon>
        <taxon>Euteleostomi</taxon>
        <taxon>Amphibia</taxon>
        <taxon>Batrachia</taxon>
        <taxon>Anura</taxon>
        <taxon>Pipoidea</taxon>
        <taxon>Pipidae</taxon>
        <taxon>Xenopodinae</taxon>
        <taxon>Xenopus</taxon>
        <taxon>Silurana</taxon>
    </lineage>
</organism>
<dbReference type="GeneID" id="116407843"/>
<keyword evidence="5" id="KW-0418">Kinase</keyword>
<accession>A0A8J1IVY2</accession>
<dbReference type="SUPFAM" id="SSF56112">
    <property type="entry name" value="Protein kinase-like (PK-like)"/>
    <property type="match status" value="1"/>
</dbReference>
<evidence type="ECO:0000256" key="8">
    <source>
        <dbReference type="SAM" id="MobiDB-lite"/>
    </source>
</evidence>
<name>A0A8J1IVY2_XENTR</name>
<dbReference type="AlphaFoldDB" id="A0A8J1IVY2"/>
<dbReference type="InterPro" id="IPR017441">
    <property type="entry name" value="Protein_kinase_ATP_BS"/>
</dbReference>
<dbReference type="OMA" id="ECNIHER"/>
<evidence type="ECO:0000256" key="4">
    <source>
        <dbReference type="ARBA" id="ARBA00022741"/>
    </source>
</evidence>
<reference evidence="12" key="1">
    <citation type="submission" date="2025-08" db="UniProtKB">
        <authorList>
            <consortium name="RefSeq"/>
        </authorList>
    </citation>
    <scope>IDENTIFICATION</scope>
    <source>
        <strain evidence="12">Nigerian</strain>
        <tissue evidence="12">Liver and blood</tissue>
    </source>
</reference>
<sequence length="571" mass="66037">MAALSCPQELVLQPVLEQLVPEPIAQEPLPREMSASTCLNIKAASEELKPTKENLRNVLVMEKIRVRENEMDKLAQKERNNRELRHVHLRETIRNQEKETQEQIRRQTEQRSKEKERWMSLEKEAEEENKREIIKRKERNMLLNDELKAQREERLKEKERSISLEKGALKENNGVIMKNKQKNLLSNMETEKQKKIKKKEEERRMKEKAKKKMTSPYCKVVERLDQVFNMKEPDSRMVQKAPPRIEDFQLQSILGKGSFGKVYKAQHRETGETIALKTLALCEMNDKSTFTCLALEQRTLRLVSERQCPFLTSLVCSFQTEHYMCLGMEYAEGGALISYLVKGGLPLERVRFYSACIVLGLQFLHEHNIAHRDLKPANVLVCSDGYAKLADFGLCREGMAFHNICVYRCGTLPYMAPELLRSHYTRSVDWWALGVVMYNLLTGCAPFHGANVKELLTDIMDKELEFPIDITEDTHSTLAGLLEKNPRYRLGSGRNGTEDVKNSPFFQGLDWEALEKKQIQAPFIPERRTTKDPENSLELDPVDDATPLKKEAQWAVEDLFYARTPSSDSET</sequence>
<dbReference type="OrthoDB" id="63267at2759"/>
<dbReference type="RefSeq" id="XP_031749758.1">
    <property type="nucleotide sequence ID" value="XM_031893898.1"/>
</dbReference>
<evidence type="ECO:0000256" key="1">
    <source>
        <dbReference type="ARBA" id="ARBA00022527"/>
    </source>
</evidence>
<evidence type="ECO:0000256" key="6">
    <source>
        <dbReference type="ARBA" id="ARBA00022840"/>
    </source>
</evidence>
<dbReference type="InterPro" id="IPR011009">
    <property type="entry name" value="Kinase-like_dom_sf"/>
</dbReference>
<dbReference type="PROSITE" id="PS51285">
    <property type="entry name" value="AGC_KINASE_CTER"/>
    <property type="match status" value="1"/>
</dbReference>
<dbReference type="FunFam" id="1.10.510.10:FF:000210">
    <property type="entry name" value="Non-specific serine/threonine protein kinase"/>
    <property type="match status" value="1"/>
</dbReference>
<dbReference type="GO" id="GO:0005524">
    <property type="term" value="F:ATP binding"/>
    <property type="evidence" value="ECO:0007669"/>
    <property type="project" value="UniProtKB-UniRule"/>
</dbReference>
<evidence type="ECO:0000256" key="5">
    <source>
        <dbReference type="ARBA" id="ARBA00022777"/>
    </source>
</evidence>
<evidence type="ECO:0000313" key="11">
    <source>
        <dbReference type="Proteomes" id="UP000008143"/>
    </source>
</evidence>
<feature type="domain" description="AGC-kinase C-terminal" evidence="10">
    <location>
        <begin position="507"/>
        <end position="571"/>
    </location>
</feature>
<gene>
    <name evidence="12 13" type="primary">LOC116407843</name>
</gene>
<dbReference type="Pfam" id="PF00069">
    <property type="entry name" value="Pkinase"/>
    <property type="match status" value="1"/>
</dbReference>
<evidence type="ECO:0000256" key="3">
    <source>
        <dbReference type="ARBA" id="ARBA00022679"/>
    </source>
</evidence>
<dbReference type="GO" id="GO:0004674">
    <property type="term" value="F:protein serine/threonine kinase activity"/>
    <property type="evidence" value="ECO:0000318"/>
    <property type="project" value="GO_Central"/>
</dbReference>
<keyword evidence="1" id="KW-0723">Serine/threonine-protein kinase</keyword>
<evidence type="ECO:0000313" key="13">
    <source>
        <dbReference type="Xenbase" id="XB-GENE-29093447"/>
    </source>
</evidence>
<dbReference type="GO" id="GO:0035556">
    <property type="term" value="P:intracellular signal transduction"/>
    <property type="evidence" value="ECO:0000318"/>
    <property type="project" value="GO_Central"/>
</dbReference>
<evidence type="ECO:0000313" key="12">
    <source>
        <dbReference type="RefSeq" id="XP_031749758.1"/>
    </source>
</evidence>
<keyword evidence="2" id="KW-0597">Phosphoprotein</keyword>
<evidence type="ECO:0000259" key="9">
    <source>
        <dbReference type="PROSITE" id="PS50011"/>
    </source>
</evidence>
<evidence type="ECO:0000259" key="10">
    <source>
        <dbReference type="PROSITE" id="PS51285"/>
    </source>
</evidence>
<dbReference type="PANTHER" id="PTHR24351">
    <property type="entry name" value="RIBOSOMAL PROTEIN S6 KINASE"/>
    <property type="match status" value="1"/>
</dbReference>
<dbReference type="Gene3D" id="3.30.200.20">
    <property type="entry name" value="Phosphorylase Kinase, domain 1"/>
    <property type="match status" value="1"/>
</dbReference>
<keyword evidence="4 7" id="KW-0547">Nucleotide-binding</keyword>